<dbReference type="Proteomes" id="UP000199440">
    <property type="component" value="Unassembled WGS sequence"/>
</dbReference>
<dbReference type="OrthoDB" id="1425482at2"/>
<protein>
    <submittedName>
        <fullName evidence="2">Uncharacterized protein</fullName>
    </submittedName>
</protein>
<dbReference type="EMBL" id="FNGV01000001">
    <property type="protein sequence ID" value="SDL43811.1"/>
    <property type="molecule type" value="Genomic_DNA"/>
</dbReference>
<keyword evidence="3" id="KW-1185">Reference proteome</keyword>
<dbReference type="RefSeq" id="WP_089885477.1">
    <property type="nucleotide sequence ID" value="NZ_FNGV01000001.1"/>
</dbReference>
<accession>A0A1G9K208</accession>
<gene>
    <name evidence="2" type="ORF">SAMN04488514_101807</name>
</gene>
<evidence type="ECO:0000313" key="2">
    <source>
        <dbReference type="EMBL" id="SDL43811.1"/>
    </source>
</evidence>
<keyword evidence="1" id="KW-1133">Transmembrane helix</keyword>
<feature type="transmembrane region" description="Helical" evidence="1">
    <location>
        <begin position="199"/>
        <end position="222"/>
    </location>
</feature>
<feature type="transmembrane region" description="Helical" evidence="1">
    <location>
        <begin position="169"/>
        <end position="187"/>
    </location>
</feature>
<dbReference type="STRING" id="192904.SAMN04488514_101807"/>
<organism evidence="2 3">
    <name type="scientific">Kriegella aquimaris</name>
    <dbReference type="NCBI Taxonomy" id="192904"/>
    <lineage>
        <taxon>Bacteria</taxon>
        <taxon>Pseudomonadati</taxon>
        <taxon>Bacteroidota</taxon>
        <taxon>Flavobacteriia</taxon>
        <taxon>Flavobacteriales</taxon>
        <taxon>Flavobacteriaceae</taxon>
        <taxon>Kriegella</taxon>
    </lineage>
</organism>
<name>A0A1G9K208_9FLAO</name>
<sequence length="239" mass="27814">MRLKKTNIEEKLSRAKAKSGDPDKILEQVYLILKKDEEKESRIRENLKIPGQDISNPFNLDLLETSKIYHISQIKEICINYRLRFLDARYFKGDMPLEAISKIKHLEKIHHIELQGLKIIAPSKLFKLKDKDDPLLFAPIGNGYYYLVHKWGNDLHPLRKLLMWPFKSMVNLTLIVVLASYLLSLLIPQGLFSRTSNSAQFFIIYFFVFKSIAAVIIFYGVAHGKNFNPAIWSNKYLKS</sequence>
<evidence type="ECO:0000313" key="3">
    <source>
        <dbReference type="Proteomes" id="UP000199440"/>
    </source>
</evidence>
<keyword evidence="1" id="KW-0472">Membrane</keyword>
<reference evidence="2 3" key="1">
    <citation type="submission" date="2016-10" db="EMBL/GenBank/DDBJ databases">
        <authorList>
            <person name="de Groot N.N."/>
        </authorList>
    </citation>
    <scope>NUCLEOTIDE SEQUENCE [LARGE SCALE GENOMIC DNA]</scope>
    <source>
        <strain evidence="2 3">DSM 19886</strain>
    </source>
</reference>
<proteinExistence type="predicted"/>
<dbReference type="AlphaFoldDB" id="A0A1G9K208"/>
<evidence type="ECO:0000256" key="1">
    <source>
        <dbReference type="SAM" id="Phobius"/>
    </source>
</evidence>
<keyword evidence="1" id="KW-0812">Transmembrane</keyword>